<evidence type="ECO:0000259" key="3">
    <source>
        <dbReference type="PROSITE" id="PS51547"/>
    </source>
</evidence>
<feature type="region of interest" description="Disordered" evidence="2">
    <location>
        <begin position="155"/>
        <end position="175"/>
    </location>
</feature>
<dbReference type="SUPFAM" id="SSF49562">
    <property type="entry name" value="C2 domain (Calcium/lipid-binding domain, CaLB)"/>
    <property type="match status" value="1"/>
</dbReference>
<gene>
    <name evidence="4" type="ORF">TCHU04912_LOCUS1731</name>
</gene>
<reference evidence="4" key="1">
    <citation type="submission" date="2021-01" db="EMBL/GenBank/DDBJ databases">
        <authorList>
            <person name="Corre E."/>
            <person name="Pelletier E."/>
            <person name="Niang G."/>
            <person name="Scheremetjew M."/>
            <person name="Finn R."/>
            <person name="Kale V."/>
            <person name="Holt S."/>
            <person name="Cochrane G."/>
            <person name="Meng A."/>
            <person name="Brown T."/>
            <person name="Cohen L."/>
        </authorList>
    </citation>
    <scope>NUCLEOTIDE SEQUENCE</scope>
    <source>
        <strain evidence="4">PLY429</strain>
    </source>
</reference>
<dbReference type="EMBL" id="HBGG01003592">
    <property type="protein sequence ID" value="CAD9199498.1"/>
    <property type="molecule type" value="Transcribed_RNA"/>
</dbReference>
<organism evidence="4">
    <name type="scientific">Tetraselmis chuii</name>
    <dbReference type="NCBI Taxonomy" id="63592"/>
    <lineage>
        <taxon>Eukaryota</taxon>
        <taxon>Viridiplantae</taxon>
        <taxon>Chlorophyta</taxon>
        <taxon>core chlorophytes</taxon>
        <taxon>Chlorodendrophyceae</taxon>
        <taxon>Chlorodendrales</taxon>
        <taxon>Chlorodendraceae</taxon>
        <taxon>Tetraselmis</taxon>
    </lineage>
</organism>
<accession>A0A7S1SI03</accession>
<dbReference type="Pfam" id="PF00792">
    <property type="entry name" value="PI3K_C2"/>
    <property type="match status" value="1"/>
</dbReference>
<dbReference type="Gene3D" id="2.60.40.150">
    <property type="entry name" value="C2 domain"/>
    <property type="match status" value="1"/>
</dbReference>
<protein>
    <recommendedName>
        <fullName evidence="3">C2 PI3K-type domain-containing protein</fullName>
    </recommendedName>
</protein>
<proteinExistence type="inferred from homology"/>
<feature type="domain" description="C2 PI3K-type" evidence="3">
    <location>
        <begin position="4"/>
        <end position="175"/>
    </location>
</feature>
<dbReference type="AlphaFoldDB" id="A0A7S1SI03"/>
<name>A0A7S1SI03_9CHLO</name>
<dbReference type="InterPro" id="IPR035892">
    <property type="entry name" value="C2_domain_sf"/>
</dbReference>
<evidence type="ECO:0000256" key="2">
    <source>
        <dbReference type="SAM" id="MobiDB-lite"/>
    </source>
</evidence>
<evidence type="ECO:0000256" key="1">
    <source>
        <dbReference type="PROSITE-ProRule" id="PRU00880"/>
    </source>
</evidence>
<evidence type="ECO:0000313" key="4">
    <source>
        <dbReference type="EMBL" id="CAD9199498.1"/>
    </source>
</evidence>
<dbReference type="InterPro" id="IPR002420">
    <property type="entry name" value="PI3K-type_C2_dom"/>
</dbReference>
<dbReference type="PROSITE" id="PS51547">
    <property type="entry name" value="C2_PI3K"/>
    <property type="match status" value="1"/>
</dbReference>
<comment type="similarity">
    <text evidence="1">Belongs to the PI3/PI4-kinase family.</text>
</comment>
<sequence length="175" mass="19445">MTTNTPPFRFCLSSDVNLQVAVKLGSLFGALPYFEDRWHTDDWSDYRPYSLFVTLSLYNNEERLGVDYCSEFAEFQVNSDSGCPAASWDEWITLSAKFRDLLPTSFLAVTVWHFSEGQAREALGGATISLFSKKGRLKTGKQSLRLWSGLVADVTQPSSTPGKEPVATRGELGSV</sequence>